<dbReference type="InterPro" id="IPR016195">
    <property type="entry name" value="Pol/histidinol_Pase-like"/>
</dbReference>
<evidence type="ECO:0008006" key="3">
    <source>
        <dbReference type="Google" id="ProtNLM"/>
    </source>
</evidence>
<dbReference type="SUPFAM" id="SSF89550">
    <property type="entry name" value="PHP domain-like"/>
    <property type="match status" value="1"/>
</dbReference>
<accession>A0A4R1QUD8</accession>
<evidence type="ECO:0000313" key="1">
    <source>
        <dbReference type="EMBL" id="TCL56783.1"/>
    </source>
</evidence>
<dbReference type="OrthoDB" id="9804333at2"/>
<comment type="caution">
    <text evidence="1">The sequence shown here is derived from an EMBL/GenBank/DDBJ whole genome shotgun (WGS) entry which is preliminary data.</text>
</comment>
<name>A0A4R1QUD8_9FIRM</name>
<evidence type="ECO:0000313" key="2">
    <source>
        <dbReference type="Proteomes" id="UP000295184"/>
    </source>
</evidence>
<dbReference type="Gene3D" id="3.20.20.140">
    <property type="entry name" value="Metal-dependent hydrolases"/>
    <property type="match status" value="1"/>
</dbReference>
<protein>
    <recommendedName>
        <fullName evidence="3">Polymerase/histidinol phosphatase N-terminal domain-containing protein</fullName>
    </recommendedName>
</protein>
<dbReference type="AlphaFoldDB" id="A0A4R1QUD8"/>
<sequence>MKKVDLHIHTVATVSDHYFEFSMDTLQSYVERKELDAIAVTNHNLFDRKQYEEICKKISVPVFPGIEIDVEQGHLLLITSPDDLDDFEPRCKHIQEKNSTNTSWISEDDLLEYFPTIGKYVLIPHYDKSPKLELHRIPKIKDHITCGEVTSVKKFISMKKRSGELVPILFSDERMENREAQFPDRQTFIDIEELSINALKHALRDRAKVSLSPDEGNVLFQILD</sequence>
<proteinExistence type="predicted"/>
<reference evidence="1 2" key="1">
    <citation type="submission" date="2019-03" db="EMBL/GenBank/DDBJ databases">
        <title>Genomic Encyclopedia of Type Strains, Phase IV (KMG-IV): sequencing the most valuable type-strain genomes for metagenomic binning, comparative biology and taxonomic classification.</title>
        <authorList>
            <person name="Goeker M."/>
        </authorList>
    </citation>
    <scope>NUCLEOTIDE SEQUENCE [LARGE SCALE GENOMIC DNA]</scope>
    <source>
        <strain evidence="1 2">DSM 100451</strain>
    </source>
</reference>
<dbReference type="RefSeq" id="WP_058964335.1">
    <property type="nucleotide sequence ID" value="NZ_CABKVM010000017.1"/>
</dbReference>
<dbReference type="Proteomes" id="UP000295184">
    <property type="component" value="Unassembled WGS sequence"/>
</dbReference>
<organism evidence="1 2">
    <name type="scientific">Allofournierella massiliensis</name>
    <dbReference type="NCBI Taxonomy" id="1650663"/>
    <lineage>
        <taxon>Bacteria</taxon>
        <taxon>Bacillati</taxon>
        <taxon>Bacillota</taxon>
        <taxon>Clostridia</taxon>
        <taxon>Eubacteriales</taxon>
        <taxon>Oscillospiraceae</taxon>
        <taxon>Allofournierella</taxon>
    </lineage>
</organism>
<gene>
    <name evidence="1" type="ORF">EDD77_11297</name>
</gene>
<dbReference type="EMBL" id="SLUM01000012">
    <property type="protein sequence ID" value="TCL56783.1"/>
    <property type="molecule type" value="Genomic_DNA"/>
</dbReference>